<evidence type="ECO:0000313" key="3">
    <source>
        <dbReference type="EMBL" id="MBB3018560.1"/>
    </source>
</evidence>
<dbReference type="InterPro" id="IPR018511">
    <property type="entry name" value="Hemolysin-typ_Ca-bd_CS"/>
</dbReference>
<accession>A0A7W4YVN1</accession>
<reference evidence="3 4" key="1">
    <citation type="submission" date="2020-08" db="EMBL/GenBank/DDBJ databases">
        <title>The Agave Microbiome: Exploring the role of microbial communities in plant adaptations to desert environments.</title>
        <authorList>
            <person name="Partida-Martinez L.P."/>
        </authorList>
    </citation>
    <scope>NUCLEOTIDE SEQUENCE [LARGE SCALE GENOMIC DNA]</scope>
    <source>
        <strain evidence="3 4">AT3.9</strain>
    </source>
</reference>
<dbReference type="PANTHER" id="PTHR38340">
    <property type="entry name" value="S-LAYER PROTEIN"/>
    <property type="match status" value="1"/>
</dbReference>
<keyword evidence="4" id="KW-1185">Reference proteome</keyword>
<protein>
    <submittedName>
        <fullName evidence="3">Ca2+-binding RTX toxin-like protein</fullName>
    </submittedName>
</protein>
<dbReference type="GO" id="GO:0005509">
    <property type="term" value="F:calcium ion binding"/>
    <property type="evidence" value="ECO:0007669"/>
    <property type="project" value="InterPro"/>
</dbReference>
<dbReference type="GO" id="GO:0005576">
    <property type="term" value="C:extracellular region"/>
    <property type="evidence" value="ECO:0007669"/>
    <property type="project" value="UniProtKB-SubCell"/>
</dbReference>
<dbReference type="PROSITE" id="PS00330">
    <property type="entry name" value="HEMOLYSIN_CALCIUM"/>
    <property type="match status" value="15"/>
</dbReference>
<dbReference type="AlphaFoldDB" id="A0A7W4YVN1"/>
<comment type="caution">
    <text evidence="3">The sequence shown here is derived from an EMBL/GenBank/DDBJ whole genome shotgun (WGS) entry which is preliminary data.</text>
</comment>
<evidence type="ECO:0000256" key="1">
    <source>
        <dbReference type="ARBA" id="ARBA00004613"/>
    </source>
</evidence>
<organism evidence="3 4">
    <name type="scientific">Microvirga lupini</name>
    <dbReference type="NCBI Taxonomy" id="420324"/>
    <lineage>
        <taxon>Bacteria</taxon>
        <taxon>Pseudomonadati</taxon>
        <taxon>Pseudomonadota</taxon>
        <taxon>Alphaproteobacteria</taxon>
        <taxon>Hyphomicrobiales</taxon>
        <taxon>Methylobacteriaceae</taxon>
        <taxon>Microvirga</taxon>
    </lineage>
</organism>
<dbReference type="Pfam" id="PF00353">
    <property type="entry name" value="HemolysinCabind"/>
    <property type="match status" value="7"/>
</dbReference>
<dbReference type="InterPro" id="IPR011049">
    <property type="entry name" value="Serralysin-like_metalloprot_C"/>
</dbReference>
<dbReference type="PANTHER" id="PTHR38340:SF1">
    <property type="entry name" value="S-LAYER PROTEIN"/>
    <property type="match status" value="1"/>
</dbReference>
<evidence type="ECO:0000256" key="2">
    <source>
        <dbReference type="ARBA" id="ARBA00022525"/>
    </source>
</evidence>
<gene>
    <name evidence="3" type="ORF">FHR70_001614</name>
</gene>
<dbReference type="InterPro" id="IPR001343">
    <property type="entry name" value="Hemolysn_Ca-bd"/>
</dbReference>
<dbReference type="Proteomes" id="UP000532010">
    <property type="component" value="Unassembled WGS sequence"/>
</dbReference>
<dbReference type="PRINTS" id="PR00313">
    <property type="entry name" value="CABNDNGRPT"/>
</dbReference>
<sequence length="684" mass="67915">MLGDETYFVSATLGTNDADVLAADGFVSGGGGTDILVGRERDDILQGGEGDDILNGGAGNDLLIGDAGFDWASYSRATSGVVADLANSGVNTAEAAGDKYRDIEALQGSESGDSLAGNEVGNALSGLGGNDILVGRDGNDHLDGGEGDDILRGGAGADVLDGGAGFDWASYLEASAGVVVDLTAPAANAGEAQGDIHRNIEALQGSNHADTFFGDGIGNALFGLGGADWLIGRGGNDHLDGGEGNDTLNGGAGADILEGGAGVDWAVYTDAPAGVRVDLLNRALNTGEAAGDTLISIEALQGSNHADQLAGSDGDNWLSGQGGNDVLQGRGGNDTLEGGAGDDILQGGLGADRLIGGGGFDWASYAEATAGVTANLSNRLANTGEAAGDVYEGIRGLQGSNHADTLTADTTTQGNALSGLGGNDVLVGRKGNDHLDGGTGDDILQGNEGADVLNGGADFDWASYIYATSGVVASLLNSAANTGEAAGDTYIGIEALQGSAYNDVLTAADYLAGNALVGLGGNDVLNGRIGNDYLEGGEGHDTLWGQDGADVLTGGSGSDTLSGGAGSDQLTGGVGSDLFRFDTALGTGGIDRITDFTVGQDLIGLSRSVFAGLDLGGYSSLSGASAGPAFTIGRGATSYEHRLIYNSATGALFYDADGIGGAAQVQFATLAPNLLLNQNSFVMI</sequence>
<keyword evidence="2" id="KW-0964">Secreted</keyword>
<dbReference type="SUPFAM" id="SSF51120">
    <property type="entry name" value="beta-Roll"/>
    <property type="match status" value="6"/>
</dbReference>
<evidence type="ECO:0000313" key="4">
    <source>
        <dbReference type="Proteomes" id="UP000532010"/>
    </source>
</evidence>
<dbReference type="EMBL" id="JACHWB010000002">
    <property type="protein sequence ID" value="MBB3018560.1"/>
    <property type="molecule type" value="Genomic_DNA"/>
</dbReference>
<comment type="subcellular location">
    <subcellularLocation>
        <location evidence="1">Secreted</location>
    </subcellularLocation>
</comment>
<dbReference type="InterPro" id="IPR050557">
    <property type="entry name" value="RTX_toxin/Mannuronan_C5-epim"/>
</dbReference>
<proteinExistence type="predicted"/>
<dbReference type="Gene3D" id="2.150.10.10">
    <property type="entry name" value="Serralysin-like metalloprotease, C-terminal"/>
    <property type="match status" value="5"/>
</dbReference>
<name>A0A7W4YVN1_9HYPH</name>